<accession>A0A550BY43</accession>
<dbReference type="PROSITE" id="PS50089">
    <property type="entry name" value="ZF_RING_2"/>
    <property type="match status" value="1"/>
</dbReference>
<feature type="region of interest" description="Disordered" evidence="7">
    <location>
        <begin position="309"/>
        <end position="374"/>
    </location>
</feature>
<evidence type="ECO:0000313" key="11">
    <source>
        <dbReference type="Proteomes" id="UP000320762"/>
    </source>
</evidence>
<dbReference type="Gene3D" id="3.30.40.10">
    <property type="entry name" value="Zinc/RING finger domain, C3HC4 (zinc finger)"/>
    <property type="match status" value="1"/>
</dbReference>
<organism evidence="10 11">
    <name type="scientific">Schizophyllum amplum</name>
    <dbReference type="NCBI Taxonomy" id="97359"/>
    <lineage>
        <taxon>Eukaryota</taxon>
        <taxon>Fungi</taxon>
        <taxon>Dikarya</taxon>
        <taxon>Basidiomycota</taxon>
        <taxon>Agaricomycotina</taxon>
        <taxon>Agaricomycetes</taxon>
        <taxon>Agaricomycetidae</taxon>
        <taxon>Agaricales</taxon>
        <taxon>Schizophyllaceae</taxon>
        <taxon>Schizophyllum</taxon>
    </lineage>
</organism>
<evidence type="ECO:0000313" key="10">
    <source>
        <dbReference type="EMBL" id="TRM57470.1"/>
    </source>
</evidence>
<dbReference type="SMART" id="SM00184">
    <property type="entry name" value="RING"/>
    <property type="match status" value="2"/>
</dbReference>
<feature type="compositionally biased region" description="Basic and acidic residues" evidence="7">
    <location>
        <begin position="309"/>
        <end position="318"/>
    </location>
</feature>
<dbReference type="PANTHER" id="PTHR24393">
    <property type="entry name" value="ZINC FINGER PROTEIN"/>
    <property type="match status" value="1"/>
</dbReference>
<dbReference type="Proteomes" id="UP000320762">
    <property type="component" value="Unassembled WGS sequence"/>
</dbReference>
<name>A0A550BY43_9AGAR</name>
<dbReference type="Gene3D" id="3.30.160.60">
    <property type="entry name" value="Classic Zinc Finger"/>
    <property type="match status" value="1"/>
</dbReference>
<gene>
    <name evidence="10" type="ORF">BD626DRAFT_514861</name>
</gene>
<feature type="domain" description="C2H2-type" evidence="9">
    <location>
        <begin position="29"/>
        <end position="57"/>
    </location>
</feature>
<dbReference type="STRING" id="97359.A0A550BY43"/>
<comment type="caution">
    <text evidence="10">The sequence shown here is derived from an EMBL/GenBank/DDBJ whole genome shotgun (WGS) entry which is preliminary data.</text>
</comment>
<proteinExistence type="predicted"/>
<sequence>MPYCKTCDRKFRDAASLQQHLRTSAAEHPRCQICERKFTDETAFEQHMESKHPKRYPCPTHPNSIFNTPEALEDHYRGHSSHPNCLNCGKGYLNWDLMMEHHDAAHPNVVCEMCGGHRTIYLDQQQTHWQQSRWHPSCEKCEEGFYNRAALAVHMEECGKETCEACGAIFMSEYLIEGEKLCEVCCPREEYEEVPDDAPMLVLQPDSGEWRPVGTPQTAWPATPFSPRPDGRAAPLPQPTQGMCSIWSTSENRSTAYLAPSLPTPVQPSLQPSQQLITQEHSLASRHNLPTLETQGLKDATRSTLVVDHSARSGKLPDDPSPNVESPSGLSELPNVSPYPATPSESNYNPLESREPRIRSISGLYARPSTESLTRPAKVGRMAGNYTAWPMDRRTSSMGRGKELTIMTPIESHSPLDSSPELPGGNRVSMYDNIMSVPLPASDEEEASPMSSPTTNVSTRSEDTSSSVTKAEPEVYATKIAGGSKMDDVAGMAGRTLRRTSHLPRLVEHTKSVERAAIASAPAPAWSDVLKCRLCARNPCEEPTVTMCGHLFCNKCIVDAIISGSSCPLCSVPQLLYCIFKLRLD</sequence>
<dbReference type="Pfam" id="PF00097">
    <property type="entry name" value="zf-C3HC4"/>
    <property type="match status" value="1"/>
</dbReference>
<dbReference type="Pfam" id="PF12874">
    <property type="entry name" value="zf-met"/>
    <property type="match status" value="1"/>
</dbReference>
<dbReference type="EMBL" id="VDMD01000047">
    <property type="protein sequence ID" value="TRM57470.1"/>
    <property type="molecule type" value="Genomic_DNA"/>
</dbReference>
<evidence type="ECO:0008006" key="12">
    <source>
        <dbReference type="Google" id="ProtNLM"/>
    </source>
</evidence>
<keyword evidence="1" id="KW-0479">Metal-binding</keyword>
<evidence type="ECO:0000256" key="7">
    <source>
        <dbReference type="SAM" id="MobiDB-lite"/>
    </source>
</evidence>
<dbReference type="GO" id="GO:0000978">
    <property type="term" value="F:RNA polymerase II cis-regulatory region sequence-specific DNA binding"/>
    <property type="evidence" value="ECO:0007669"/>
    <property type="project" value="TreeGrafter"/>
</dbReference>
<dbReference type="PROSITE" id="PS00518">
    <property type="entry name" value="ZF_RING_1"/>
    <property type="match status" value="1"/>
</dbReference>
<keyword evidence="11" id="KW-1185">Reference proteome</keyword>
<dbReference type="InterPro" id="IPR013083">
    <property type="entry name" value="Znf_RING/FYVE/PHD"/>
</dbReference>
<dbReference type="GO" id="GO:0005634">
    <property type="term" value="C:nucleus"/>
    <property type="evidence" value="ECO:0007669"/>
    <property type="project" value="TreeGrafter"/>
</dbReference>
<dbReference type="PANTHER" id="PTHR24393:SF34">
    <property type="entry name" value="PR_SET DOMAIN 13"/>
    <property type="match status" value="1"/>
</dbReference>
<evidence type="ECO:0000256" key="1">
    <source>
        <dbReference type="ARBA" id="ARBA00022723"/>
    </source>
</evidence>
<dbReference type="AlphaFoldDB" id="A0A550BY43"/>
<keyword evidence="2" id="KW-0677">Repeat</keyword>
<evidence type="ECO:0000256" key="2">
    <source>
        <dbReference type="ARBA" id="ARBA00022737"/>
    </source>
</evidence>
<evidence type="ECO:0000256" key="4">
    <source>
        <dbReference type="ARBA" id="ARBA00022833"/>
    </source>
</evidence>
<dbReference type="InterPro" id="IPR018957">
    <property type="entry name" value="Znf_C3HC4_RING-type"/>
</dbReference>
<evidence type="ECO:0000259" key="9">
    <source>
        <dbReference type="PROSITE" id="PS50157"/>
    </source>
</evidence>
<evidence type="ECO:0000256" key="5">
    <source>
        <dbReference type="ARBA" id="ARBA00023242"/>
    </source>
</evidence>
<protein>
    <recommendedName>
        <fullName evidence="12">RING-type domain-containing protein</fullName>
    </recommendedName>
</protein>
<dbReference type="SMART" id="SM00355">
    <property type="entry name" value="ZnF_C2H2"/>
    <property type="match status" value="5"/>
</dbReference>
<feature type="domain" description="RING-type" evidence="8">
    <location>
        <begin position="532"/>
        <end position="571"/>
    </location>
</feature>
<feature type="domain" description="C2H2-type" evidence="9">
    <location>
        <begin position="2"/>
        <end position="29"/>
    </location>
</feature>
<dbReference type="PROSITE" id="PS50157">
    <property type="entry name" value="ZINC_FINGER_C2H2_2"/>
    <property type="match status" value="2"/>
</dbReference>
<dbReference type="GO" id="GO:0001228">
    <property type="term" value="F:DNA-binding transcription activator activity, RNA polymerase II-specific"/>
    <property type="evidence" value="ECO:0007669"/>
    <property type="project" value="TreeGrafter"/>
</dbReference>
<dbReference type="SUPFAM" id="SSF57850">
    <property type="entry name" value="RING/U-box"/>
    <property type="match status" value="1"/>
</dbReference>
<evidence type="ECO:0000259" key="8">
    <source>
        <dbReference type="PROSITE" id="PS50089"/>
    </source>
</evidence>
<feature type="region of interest" description="Disordered" evidence="7">
    <location>
        <begin position="442"/>
        <end position="470"/>
    </location>
</feature>
<reference evidence="10 11" key="1">
    <citation type="journal article" date="2019" name="New Phytol.">
        <title>Comparative genomics reveals unique wood-decay strategies and fruiting body development in the Schizophyllaceae.</title>
        <authorList>
            <person name="Almasi E."/>
            <person name="Sahu N."/>
            <person name="Krizsan K."/>
            <person name="Balint B."/>
            <person name="Kovacs G.M."/>
            <person name="Kiss B."/>
            <person name="Cseklye J."/>
            <person name="Drula E."/>
            <person name="Henrissat B."/>
            <person name="Nagy I."/>
            <person name="Chovatia M."/>
            <person name="Adam C."/>
            <person name="LaButti K."/>
            <person name="Lipzen A."/>
            <person name="Riley R."/>
            <person name="Grigoriev I.V."/>
            <person name="Nagy L.G."/>
        </authorList>
    </citation>
    <scope>NUCLEOTIDE SEQUENCE [LARGE SCALE GENOMIC DNA]</scope>
    <source>
        <strain evidence="10 11">NL-1724</strain>
    </source>
</reference>
<keyword evidence="4" id="KW-0862">Zinc</keyword>
<keyword evidence="5" id="KW-0539">Nucleus</keyword>
<evidence type="ECO:0000256" key="3">
    <source>
        <dbReference type="ARBA" id="ARBA00022771"/>
    </source>
</evidence>
<dbReference type="InterPro" id="IPR001841">
    <property type="entry name" value="Znf_RING"/>
</dbReference>
<evidence type="ECO:0000256" key="6">
    <source>
        <dbReference type="PROSITE-ProRule" id="PRU00042"/>
    </source>
</evidence>
<dbReference type="InterPro" id="IPR013087">
    <property type="entry name" value="Znf_C2H2_type"/>
</dbReference>
<dbReference type="OrthoDB" id="6105938at2759"/>
<dbReference type="InterPro" id="IPR022755">
    <property type="entry name" value="Znf_C2H2_jaz"/>
</dbReference>
<keyword evidence="3 6" id="KW-0863">Zinc-finger</keyword>
<dbReference type="InterPro" id="IPR017907">
    <property type="entry name" value="Znf_RING_CS"/>
</dbReference>
<dbReference type="Pfam" id="PF12171">
    <property type="entry name" value="zf-C2H2_jaz"/>
    <property type="match status" value="1"/>
</dbReference>
<dbReference type="PROSITE" id="PS00028">
    <property type="entry name" value="ZINC_FINGER_C2H2_1"/>
    <property type="match status" value="2"/>
</dbReference>
<feature type="compositionally biased region" description="Polar residues" evidence="7">
    <location>
        <begin position="449"/>
        <end position="469"/>
    </location>
</feature>
<dbReference type="GO" id="GO:0008270">
    <property type="term" value="F:zinc ion binding"/>
    <property type="evidence" value="ECO:0007669"/>
    <property type="project" value="UniProtKB-KW"/>
</dbReference>